<proteinExistence type="predicted"/>
<gene>
    <name evidence="1" type="ORF">BT96DRAFT_946993</name>
</gene>
<dbReference type="AlphaFoldDB" id="A0A6A4GW25"/>
<organism evidence="1 2">
    <name type="scientific">Gymnopus androsaceus JB14</name>
    <dbReference type="NCBI Taxonomy" id="1447944"/>
    <lineage>
        <taxon>Eukaryota</taxon>
        <taxon>Fungi</taxon>
        <taxon>Dikarya</taxon>
        <taxon>Basidiomycota</taxon>
        <taxon>Agaricomycotina</taxon>
        <taxon>Agaricomycetes</taxon>
        <taxon>Agaricomycetidae</taxon>
        <taxon>Agaricales</taxon>
        <taxon>Marasmiineae</taxon>
        <taxon>Omphalotaceae</taxon>
        <taxon>Gymnopus</taxon>
    </lineage>
</organism>
<evidence type="ECO:0000313" key="2">
    <source>
        <dbReference type="Proteomes" id="UP000799118"/>
    </source>
</evidence>
<reference evidence="1" key="1">
    <citation type="journal article" date="2019" name="Environ. Microbiol.">
        <title>Fungal ecological strategies reflected in gene transcription - a case study of two litter decomposers.</title>
        <authorList>
            <person name="Barbi F."/>
            <person name="Kohler A."/>
            <person name="Barry K."/>
            <person name="Baskaran P."/>
            <person name="Daum C."/>
            <person name="Fauchery L."/>
            <person name="Ihrmark K."/>
            <person name="Kuo A."/>
            <person name="LaButti K."/>
            <person name="Lipzen A."/>
            <person name="Morin E."/>
            <person name="Grigoriev I.V."/>
            <person name="Henrissat B."/>
            <person name="Lindahl B."/>
            <person name="Martin F."/>
        </authorList>
    </citation>
    <scope>NUCLEOTIDE SEQUENCE</scope>
    <source>
        <strain evidence="1">JB14</strain>
    </source>
</reference>
<dbReference type="Proteomes" id="UP000799118">
    <property type="component" value="Unassembled WGS sequence"/>
</dbReference>
<name>A0A6A4GW25_9AGAR</name>
<evidence type="ECO:0000313" key="1">
    <source>
        <dbReference type="EMBL" id="KAE9389265.1"/>
    </source>
</evidence>
<keyword evidence="2" id="KW-1185">Reference proteome</keyword>
<dbReference type="PROSITE" id="PS51257">
    <property type="entry name" value="PROKAR_LIPOPROTEIN"/>
    <property type="match status" value="1"/>
</dbReference>
<accession>A0A6A4GW25</accession>
<dbReference type="EMBL" id="ML769704">
    <property type="protein sequence ID" value="KAE9389265.1"/>
    <property type="molecule type" value="Genomic_DNA"/>
</dbReference>
<protein>
    <submittedName>
        <fullName evidence="1">Uncharacterized protein</fullName>
    </submittedName>
</protein>
<sequence>MLVKPLPSLLRGLCLSEWRRTGIPGVIASLGASCKMKYSTEEWPAILRDRGIGAEDPNNAKVIQLNLLSISRSCSNASEIVTLILTTTNKRNLLKDFVVKGHCRGTVTLMLRNMRWIEKSSLDSLYFKKKRRGIWLLDKESNSVKASTVLHSYSLAAKSG</sequence>